<sequence length="36" mass="4229">INSFRHLQDLYAKKLLEGLPPTSVRHLHTVLYRALK</sequence>
<organism evidence="1">
    <name type="scientific">marine metagenome</name>
    <dbReference type="NCBI Taxonomy" id="408172"/>
    <lineage>
        <taxon>unclassified sequences</taxon>
        <taxon>metagenomes</taxon>
        <taxon>ecological metagenomes</taxon>
    </lineage>
</organism>
<reference evidence="1" key="1">
    <citation type="submission" date="2018-05" db="EMBL/GenBank/DDBJ databases">
        <authorList>
            <person name="Lanie J.A."/>
            <person name="Ng W.-L."/>
            <person name="Kazmierczak K.M."/>
            <person name="Andrzejewski T.M."/>
            <person name="Davidsen T.M."/>
            <person name="Wayne K.J."/>
            <person name="Tettelin H."/>
            <person name="Glass J.I."/>
            <person name="Rusch D."/>
            <person name="Podicherti R."/>
            <person name="Tsui H.-C.T."/>
            <person name="Winkler M.E."/>
        </authorList>
    </citation>
    <scope>NUCLEOTIDE SEQUENCE</scope>
</reference>
<dbReference type="AlphaFoldDB" id="A0A383EEB8"/>
<dbReference type="EMBL" id="UINC01224881">
    <property type="protein sequence ID" value="SVE54685.1"/>
    <property type="molecule type" value="Genomic_DNA"/>
</dbReference>
<feature type="non-terminal residue" evidence="1">
    <location>
        <position position="1"/>
    </location>
</feature>
<accession>A0A383EEB8</accession>
<gene>
    <name evidence="1" type="ORF">METZ01_LOCUS507539</name>
</gene>
<protein>
    <submittedName>
        <fullName evidence="1">Uncharacterized protein</fullName>
    </submittedName>
</protein>
<name>A0A383EEB8_9ZZZZ</name>
<evidence type="ECO:0000313" key="1">
    <source>
        <dbReference type="EMBL" id="SVE54685.1"/>
    </source>
</evidence>
<proteinExistence type="predicted"/>